<proteinExistence type="predicted"/>
<name>A0A7W3JVD0_9MICO</name>
<dbReference type="EMBL" id="JACGWU010000008">
    <property type="protein sequence ID" value="MBA8829919.1"/>
    <property type="molecule type" value="Genomic_DNA"/>
</dbReference>
<dbReference type="AlphaFoldDB" id="A0A7W3JVD0"/>
<evidence type="ECO:0000313" key="1">
    <source>
        <dbReference type="EMBL" id="MBA8829919.1"/>
    </source>
</evidence>
<comment type="caution">
    <text evidence="1">The sequence shown here is derived from an EMBL/GenBank/DDBJ whole genome shotgun (WGS) entry which is preliminary data.</text>
</comment>
<dbReference type="Proteomes" id="UP000524237">
    <property type="component" value="Unassembled WGS sequence"/>
</dbReference>
<gene>
    <name evidence="1" type="ORF">FB555_002045</name>
</gene>
<keyword evidence="2" id="KW-1185">Reference proteome</keyword>
<dbReference type="RefSeq" id="WP_182485331.1">
    <property type="nucleotide sequence ID" value="NZ_JACGWU010000008.1"/>
</dbReference>
<sequence>MLSDTGHRPIRVIFLVFYVEAWDSLDSIYRAMLADQRFDPLVITIPRKLTGYDDFTDEPLISKFFTEQGIVHERFSDEDSLIGLERLKELDPDYLFLNYPWQRNYQPGYQIEQLIQFTHVCYVPYFTSSLVQEPDFDGIAPHQYTQPTHRLSHMIFLQDAEVASAFVEADYGNQIYRTGTPKIDALLESAAKTAPFWPLDRRLDSGEAPFRLLWGPHHSYGPNWLNFGVFADLCNDMLEFARTHQHIDVVLRPHPFLFGTLTDRDLMTPGELAEWKTAWAALPNTATQESASFAAIFLASDALLTDGISFLVEYPLVTGTPAIFWEKSEHWAFTHTGILAAAASIRVTAMDEFAATIAAAEAGLLPTHSEEIAELLAYVSPYPGRAAASIIELVAEDFER</sequence>
<accession>A0A7W3JVD0</accession>
<protein>
    <recommendedName>
        <fullName evidence="3">CDP-Glycerol:Poly(Glycerophosphate) glycerophosphotransferase</fullName>
    </recommendedName>
</protein>
<organism evidence="1 2">
    <name type="scientific">Alpinimonas psychrophila</name>
    <dbReference type="NCBI Taxonomy" id="748908"/>
    <lineage>
        <taxon>Bacteria</taxon>
        <taxon>Bacillati</taxon>
        <taxon>Actinomycetota</taxon>
        <taxon>Actinomycetes</taxon>
        <taxon>Micrococcales</taxon>
        <taxon>Microbacteriaceae</taxon>
        <taxon>Alpinimonas</taxon>
    </lineage>
</organism>
<evidence type="ECO:0000313" key="2">
    <source>
        <dbReference type="Proteomes" id="UP000524237"/>
    </source>
</evidence>
<reference evidence="1 2" key="1">
    <citation type="submission" date="2020-07" db="EMBL/GenBank/DDBJ databases">
        <title>Sequencing the genomes of 1000 actinobacteria strains.</title>
        <authorList>
            <person name="Klenk H.-P."/>
        </authorList>
    </citation>
    <scope>NUCLEOTIDE SEQUENCE [LARGE SCALE GENOMIC DNA]</scope>
    <source>
        <strain evidence="1 2">DSM 23737</strain>
    </source>
</reference>
<evidence type="ECO:0008006" key="3">
    <source>
        <dbReference type="Google" id="ProtNLM"/>
    </source>
</evidence>